<dbReference type="AlphaFoldDB" id="A0A820H129"/>
<evidence type="ECO:0000313" key="2">
    <source>
        <dbReference type="Proteomes" id="UP000663844"/>
    </source>
</evidence>
<feature type="non-terminal residue" evidence="1">
    <location>
        <position position="1"/>
    </location>
</feature>
<dbReference type="Proteomes" id="UP000663844">
    <property type="component" value="Unassembled WGS sequence"/>
</dbReference>
<protein>
    <submittedName>
        <fullName evidence="1">Uncharacterized protein</fullName>
    </submittedName>
</protein>
<gene>
    <name evidence="1" type="ORF">OXD698_LOCUS45403</name>
</gene>
<comment type="caution">
    <text evidence="1">The sequence shown here is derived from an EMBL/GenBank/DDBJ whole genome shotgun (WGS) entry which is preliminary data.</text>
</comment>
<evidence type="ECO:0000313" key="1">
    <source>
        <dbReference type="EMBL" id="CAF4287469.1"/>
    </source>
</evidence>
<sequence>ISPTNDEPSDITDNKSLIESHVIKKHPFTSTSYTMLWKAFIDALPKDSNQSTFWNDFLSECIQWLCSEDKIPFLHLLFNQQFPLANKLVQFLAENYLNFTDKFREQEVILKYLLKQTSTTEYTNLSILIFSFFLHSTYRPI</sequence>
<name>A0A820H129_9BILA</name>
<feature type="non-terminal residue" evidence="1">
    <location>
        <position position="141"/>
    </location>
</feature>
<dbReference type="EMBL" id="CAJOAZ010014993">
    <property type="protein sequence ID" value="CAF4287469.1"/>
    <property type="molecule type" value="Genomic_DNA"/>
</dbReference>
<proteinExistence type="predicted"/>
<accession>A0A820H129</accession>
<reference evidence="1" key="1">
    <citation type="submission" date="2021-02" db="EMBL/GenBank/DDBJ databases">
        <authorList>
            <person name="Nowell W R."/>
        </authorList>
    </citation>
    <scope>NUCLEOTIDE SEQUENCE</scope>
</reference>
<organism evidence="1 2">
    <name type="scientific">Adineta steineri</name>
    <dbReference type="NCBI Taxonomy" id="433720"/>
    <lineage>
        <taxon>Eukaryota</taxon>
        <taxon>Metazoa</taxon>
        <taxon>Spiralia</taxon>
        <taxon>Gnathifera</taxon>
        <taxon>Rotifera</taxon>
        <taxon>Eurotatoria</taxon>
        <taxon>Bdelloidea</taxon>
        <taxon>Adinetida</taxon>
        <taxon>Adinetidae</taxon>
        <taxon>Adineta</taxon>
    </lineage>
</organism>